<dbReference type="PROSITE" id="PS51318">
    <property type="entry name" value="TAT"/>
    <property type="match status" value="1"/>
</dbReference>
<keyword evidence="4" id="KW-1185">Reference proteome</keyword>
<dbReference type="PANTHER" id="PTHR43625:SF77">
    <property type="entry name" value="ALDO-KETO REDUCTASE"/>
    <property type="match status" value="1"/>
</dbReference>
<evidence type="ECO:0000313" key="3">
    <source>
        <dbReference type="EMBL" id="MCG2587291.1"/>
    </source>
</evidence>
<dbReference type="PANTHER" id="PTHR43625">
    <property type="entry name" value="AFLATOXIN B1 ALDEHYDE REDUCTASE"/>
    <property type="match status" value="1"/>
</dbReference>
<dbReference type="InterPro" id="IPR006311">
    <property type="entry name" value="TAT_signal"/>
</dbReference>
<feature type="domain" description="NADP-dependent oxidoreductase" evidence="2">
    <location>
        <begin position="73"/>
        <end position="363"/>
    </location>
</feature>
<name>A0ABS9K8X0_9BACT</name>
<comment type="caution">
    <text evidence="3">The sequence shown here is derived from an EMBL/GenBank/DDBJ whole genome shotgun (WGS) entry which is preliminary data.</text>
</comment>
<evidence type="ECO:0000313" key="4">
    <source>
        <dbReference type="Proteomes" id="UP001165366"/>
    </source>
</evidence>
<dbReference type="Proteomes" id="UP001165366">
    <property type="component" value="Unassembled WGS sequence"/>
</dbReference>
<reference evidence="3" key="2">
    <citation type="submission" date="2024-05" db="EMBL/GenBank/DDBJ databases">
        <title>Rhodohalobacter halophilus gen. nov., sp. nov., a moderately halophilic member of the family Balneolaceae.</title>
        <authorList>
            <person name="Xia J."/>
        </authorList>
    </citation>
    <scope>NUCLEOTIDE SEQUENCE</scope>
    <source>
        <strain evidence="3">WB101</strain>
    </source>
</reference>
<sequence length="384" mass="42685">MKNEKDLIDSKTNKTSRRDFLKKTAGASAGLTLASLAWTASKANPLNESKEDFGKLQSAVQTRMLGDLEVSAIGLGCMSMKSGSYNPPRPNEEMIPVIRGAVERGVTFFDTAEVYGPFTDEELVGEALAPVRDEVVIATKFGFEFRNGQRAGRNSRPEHIRQAVDGMLQRLQTDRIDLLYCHRLDPNVPIEDIAGTVRDLIDEGKALHFGLSEMAPDTIRRAHAVQPVAALQTQYSLMERFPENQILDTCEELGIGFVPWGPVARGLFGDKFNEYSRFSENSRHNSVASFSPENLEKNLALLNLVREWGVRKDATPAQIALAWLLAQKPFIVPIPGTTKLHHLEENLGALNVEFTPEELNEFREEFEAIELGGVRSFASALEDQ</sequence>
<dbReference type="RefSeq" id="WP_237852132.1">
    <property type="nucleotide sequence ID" value="NZ_JAKLWS010000001.1"/>
</dbReference>
<dbReference type="InterPro" id="IPR023210">
    <property type="entry name" value="NADP_OxRdtase_dom"/>
</dbReference>
<accession>A0ABS9K8X0</accession>
<proteinExistence type="predicted"/>
<keyword evidence="1" id="KW-0560">Oxidoreductase</keyword>
<organism evidence="3 4">
    <name type="scientific">Rhodohalobacter sulfatireducens</name>
    <dbReference type="NCBI Taxonomy" id="2911366"/>
    <lineage>
        <taxon>Bacteria</taxon>
        <taxon>Pseudomonadati</taxon>
        <taxon>Balneolota</taxon>
        <taxon>Balneolia</taxon>
        <taxon>Balneolales</taxon>
        <taxon>Balneolaceae</taxon>
        <taxon>Rhodohalobacter</taxon>
    </lineage>
</organism>
<dbReference type="NCBIfam" id="TIGR01409">
    <property type="entry name" value="TAT_signal_seq"/>
    <property type="match status" value="1"/>
</dbReference>
<dbReference type="CDD" id="cd19078">
    <property type="entry name" value="AKR_AKR13C1_2"/>
    <property type="match status" value="1"/>
</dbReference>
<evidence type="ECO:0000259" key="2">
    <source>
        <dbReference type="Pfam" id="PF00248"/>
    </source>
</evidence>
<reference evidence="3" key="1">
    <citation type="submission" date="2022-01" db="EMBL/GenBank/DDBJ databases">
        <authorList>
            <person name="Wang Y."/>
        </authorList>
    </citation>
    <scope>NUCLEOTIDE SEQUENCE</scope>
    <source>
        <strain evidence="3">WB101</strain>
    </source>
</reference>
<dbReference type="InterPro" id="IPR036812">
    <property type="entry name" value="NAD(P)_OxRdtase_dom_sf"/>
</dbReference>
<protein>
    <submittedName>
        <fullName evidence="3">Aldo/keto reductase</fullName>
    </submittedName>
</protein>
<dbReference type="InterPro" id="IPR050791">
    <property type="entry name" value="Aldo-Keto_reductase"/>
</dbReference>
<dbReference type="Gene3D" id="3.20.20.100">
    <property type="entry name" value="NADP-dependent oxidoreductase domain"/>
    <property type="match status" value="1"/>
</dbReference>
<dbReference type="EMBL" id="JAKLWS010000001">
    <property type="protein sequence ID" value="MCG2587291.1"/>
    <property type="molecule type" value="Genomic_DNA"/>
</dbReference>
<dbReference type="SUPFAM" id="SSF51430">
    <property type="entry name" value="NAD(P)-linked oxidoreductase"/>
    <property type="match status" value="1"/>
</dbReference>
<dbReference type="InterPro" id="IPR019546">
    <property type="entry name" value="TAT_signal_bac_arc"/>
</dbReference>
<gene>
    <name evidence="3" type="ORF">L6773_01850</name>
</gene>
<dbReference type="Pfam" id="PF00248">
    <property type="entry name" value="Aldo_ket_red"/>
    <property type="match status" value="1"/>
</dbReference>
<evidence type="ECO:0000256" key="1">
    <source>
        <dbReference type="ARBA" id="ARBA00023002"/>
    </source>
</evidence>